<dbReference type="InterPro" id="IPR050388">
    <property type="entry name" value="ABC_Ni/Peptide_Import"/>
</dbReference>
<proteinExistence type="inferred from homology"/>
<dbReference type="SMART" id="SM00382">
    <property type="entry name" value="AAA"/>
    <property type="match status" value="2"/>
</dbReference>
<keyword evidence="5" id="KW-0547">Nucleotide-binding</keyword>
<dbReference type="InterPro" id="IPR027417">
    <property type="entry name" value="P-loop_NTPase"/>
</dbReference>
<sequence length="487" mass="53046">MPPNAVTSGSVVLDGHDTLSLSQRELRKLRGKKVAMIFQEPMTALDPLYPIGEQIAEAITAHQSTPKDKARSRALELLQMVGLPDPKKRISHYPHQLSGGQLQRVVIAMAVSCEPELLIADEPTTALDVTVQAEILELIRDLAERLNAGVLFITHDMGVVADIADRVIVLRDGSVVEEGEVHEIFATPKCDYTQHLLSSVPYLGQAQVSEGGDLERTDWVLNMDNVTISYPGRWGSPPYMAINNVSLSVGKGEVLGLVGESGSGKSTLGRCAVGLLKASSGHVKVCGTDITHISNRKLRPARKRFTMVFQDPASSVNPRETIGEIVGKPLRVHTSDNPSSIKARVEEMLERVRIPANWTGRYPHELSGGQRQRLGIARALILNPELLVADEPTSALDVSVQATVLELFKELQAELGFSCLFITHDLGVVEMLADRVAVLKSGQLIEVGYTADVLHNSKEEYTKRLVLSAPVPDPEAQLARRKAFAAL</sequence>
<evidence type="ECO:0000256" key="6">
    <source>
        <dbReference type="ARBA" id="ARBA00022840"/>
    </source>
</evidence>
<dbReference type="InterPro" id="IPR003439">
    <property type="entry name" value="ABC_transporter-like_ATP-bd"/>
</dbReference>
<dbReference type="PROSITE" id="PS50893">
    <property type="entry name" value="ABC_TRANSPORTER_2"/>
    <property type="match status" value="2"/>
</dbReference>
<dbReference type="SUPFAM" id="SSF52540">
    <property type="entry name" value="P-loop containing nucleoside triphosphate hydrolases"/>
    <property type="match status" value="2"/>
</dbReference>
<keyword evidence="10" id="KW-1185">Reference proteome</keyword>
<gene>
    <name evidence="9" type="ORF">H9634_14005</name>
</gene>
<dbReference type="Gene3D" id="3.40.50.300">
    <property type="entry name" value="P-loop containing nucleotide triphosphate hydrolases"/>
    <property type="match status" value="2"/>
</dbReference>
<dbReference type="EMBL" id="JACSPY010000023">
    <property type="protein sequence ID" value="MBD8021893.1"/>
    <property type="molecule type" value="Genomic_DNA"/>
</dbReference>
<dbReference type="Proteomes" id="UP000651517">
    <property type="component" value="Unassembled WGS sequence"/>
</dbReference>
<evidence type="ECO:0000259" key="8">
    <source>
        <dbReference type="PROSITE" id="PS50893"/>
    </source>
</evidence>
<dbReference type="PANTHER" id="PTHR43297">
    <property type="entry name" value="OLIGOPEPTIDE TRANSPORT ATP-BINDING PROTEIN APPD"/>
    <property type="match status" value="1"/>
</dbReference>
<comment type="subcellular location">
    <subcellularLocation>
        <location evidence="1">Cell membrane</location>
        <topology evidence="1">Peripheral membrane protein</topology>
    </subcellularLocation>
</comment>
<evidence type="ECO:0000256" key="1">
    <source>
        <dbReference type="ARBA" id="ARBA00004202"/>
    </source>
</evidence>
<keyword evidence="4" id="KW-1003">Cell membrane</keyword>
<evidence type="ECO:0000256" key="7">
    <source>
        <dbReference type="ARBA" id="ARBA00023136"/>
    </source>
</evidence>
<protein>
    <submittedName>
        <fullName evidence="9">ABC transporter ATP-binding protein</fullName>
    </submittedName>
</protein>
<evidence type="ECO:0000256" key="4">
    <source>
        <dbReference type="ARBA" id="ARBA00022475"/>
    </source>
</evidence>
<dbReference type="InterPro" id="IPR017871">
    <property type="entry name" value="ABC_transporter-like_CS"/>
</dbReference>
<dbReference type="PROSITE" id="PS00211">
    <property type="entry name" value="ABC_TRANSPORTER_1"/>
    <property type="match status" value="2"/>
</dbReference>
<organism evidence="9 10">
    <name type="scientific">Brevibacterium gallinarum</name>
    <dbReference type="NCBI Taxonomy" id="2762220"/>
    <lineage>
        <taxon>Bacteria</taxon>
        <taxon>Bacillati</taxon>
        <taxon>Actinomycetota</taxon>
        <taxon>Actinomycetes</taxon>
        <taxon>Micrococcales</taxon>
        <taxon>Brevibacteriaceae</taxon>
        <taxon>Brevibacterium</taxon>
    </lineage>
</organism>
<dbReference type="Pfam" id="PF08352">
    <property type="entry name" value="oligo_HPY"/>
    <property type="match status" value="2"/>
</dbReference>
<evidence type="ECO:0000313" key="9">
    <source>
        <dbReference type="EMBL" id="MBD8021893.1"/>
    </source>
</evidence>
<name>A0ABR8WXS4_9MICO</name>
<reference evidence="9 10" key="1">
    <citation type="submission" date="2020-08" db="EMBL/GenBank/DDBJ databases">
        <title>A Genomic Blueprint of the Chicken Gut Microbiome.</title>
        <authorList>
            <person name="Gilroy R."/>
            <person name="Ravi A."/>
            <person name="Getino M."/>
            <person name="Pursley I."/>
            <person name="Horton D.L."/>
            <person name="Alikhan N.-F."/>
            <person name="Baker D."/>
            <person name="Gharbi K."/>
            <person name="Hall N."/>
            <person name="Watson M."/>
            <person name="Adriaenssens E.M."/>
            <person name="Foster-Nyarko E."/>
            <person name="Jarju S."/>
            <person name="Secka A."/>
            <person name="Antonio M."/>
            <person name="Oren A."/>
            <person name="Chaudhuri R."/>
            <person name="La Ragione R.M."/>
            <person name="Hildebrand F."/>
            <person name="Pallen M.J."/>
        </authorList>
    </citation>
    <scope>NUCLEOTIDE SEQUENCE [LARGE SCALE GENOMIC DNA]</scope>
    <source>
        <strain evidence="9 10">Re57</strain>
    </source>
</reference>
<comment type="similarity">
    <text evidence="2">Belongs to the ABC transporter superfamily.</text>
</comment>
<dbReference type="GO" id="GO:0005524">
    <property type="term" value="F:ATP binding"/>
    <property type="evidence" value="ECO:0007669"/>
    <property type="project" value="UniProtKB-KW"/>
</dbReference>
<comment type="caution">
    <text evidence="9">The sequence shown here is derived from an EMBL/GenBank/DDBJ whole genome shotgun (WGS) entry which is preliminary data.</text>
</comment>
<keyword evidence="3" id="KW-0813">Transport</keyword>
<evidence type="ECO:0000256" key="3">
    <source>
        <dbReference type="ARBA" id="ARBA00022448"/>
    </source>
</evidence>
<feature type="domain" description="ABC transporter" evidence="8">
    <location>
        <begin position="221"/>
        <end position="466"/>
    </location>
</feature>
<dbReference type="NCBIfam" id="NF007739">
    <property type="entry name" value="PRK10419.1"/>
    <property type="match status" value="2"/>
</dbReference>
<dbReference type="InterPro" id="IPR003593">
    <property type="entry name" value="AAA+_ATPase"/>
</dbReference>
<feature type="domain" description="ABC transporter" evidence="8">
    <location>
        <begin position="1"/>
        <end position="197"/>
    </location>
</feature>
<dbReference type="CDD" id="cd03257">
    <property type="entry name" value="ABC_NikE_OppD_transporters"/>
    <property type="match status" value="2"/>
</dbReference>
<accession>A0ABR8WXS4</accession>
<dbReference type="PANTHER" id="PTHR43297:SF2">
    <property type="entry name" value="DIPEPTIDE TRANSPORT ATP-BINDING PROTEIN DPPD"/>
    <property type="match status" value="1"/>
</dbReference>
<evidence type="ECO:0000256" key="5">
    <source>
        <dbReference type="ARBA" id="ARBA00022741"/>
    </source>
</evidence>
<dbReference type="Pfam" id="PF00005">
    <property type="entry name" value="ABC_tran"/>
    <property type="match status" value="2"/>
</dbReference>
<evidence type="ECO:0000256" key="2">
    <source>
        <dbReference type="ARBA" id="ARBA00005417"/>
    </source>
</evidence>
<dbReference type="InterPro" id="IPR013563">
    <property type="entry name" value="Oligopep_ABC_C"/>
</dbReference>
<keyword evidence="7" id="KW-0472">Membrane</keyword>
<keyword evidence="6 9" id="KW-0067">ATP-binding</keyword>
<dbReference type="RefSeq" id="WP_191727421.1">
    <property type="nucleotide sequence ID" value="NZ_JACSPY010000023.1"/>
</dbReference>
<dbReference type="NCBIfam" id="NF008453">
    <property type="entry name" value="PRK11308.1"/>
    <property type="match status" value="2"/>
</dbReference>
<evidence type="ECO:0000313" key="10">
    <source>
        <dbReference type="Proteomes" id="UP000651517"/>
    </source>
</evidence>